<evidence type="ECO:0000313" key="2">
    <source>
        <dbReference type="Proteomes" id="UP000008909"/>
    </source>
</evidence>
<dbReference type="Proteomes" id="UP000008909">
    <property type="component" value="Unassembled WGS sequence"/>
</dbReference>
<dbReference type="EMBL" id="DF143269">
    <property type="protein sequence ID" value="GAA52290.1"/>
    <property type="molecule type" value="Genomic_DNA"/>
</dbReference>
<gene>
    <name evidence="1" type="ORF">CLF_107750</name>
</gene>
<proteinExistence type="predicted"/>
<name>G7YH57_CLOSI</name>
<reference evidence="1" key="1">
    <citation type="journal article" date="2011" name="Genome Biol.">
        <title>The draft genome of the carcinogenic human liver fluke Clonorchis sinensis.</title>
        <authorList>
            <person name="Wang X."/>
            <person name="Chen W."/>
            <person name="Huang Y."/>
            <person name="Sun J."/>
            <person name="Men J."/>
            <person name="Liu H."/>
            <person name="Luo F."/>
            <person name="Guo L."/>
            <person name="Lv X."/>
            <person name="Deng C."/>
            <person name="Zhou C."/>
            <person name="Fan Y."/>
            <person name="Li X."/>
            <person name="Huang L."/>
            <person name="Hu Y."/>
            <person name="Liang C."/>
            <person name="Hu X."/>
            <person name="Xu J."/>
            <person name="Yu X."/>
        </authorList>
    </citation>
    <scope>NUCLEOTIDE SEQUENCE [LARGE SCALE GENOMIC DNA]</scope>
    <source>
        <strain evidence="1">Henan</strain>
    </source>
</reference>
<organism evidence="1 2">
    <name type="scientific">Clonorchis sinensis</name>
    <name type="common">Chinese liver fluke</name>
    <dbReference type="NCBI Taxonomy" id="79923"/>
    <lineage>
        <taxon>Eukaryota</taxon>
        <taxon>Metazoa</taxon>
        <taxon>Spiralia</taxon>
        <taxon>Lophotrochozoa</taxon>
        <taxon>Platyhelminthes</taxon>
        <taxon>Trematoda</taxon>
        <taxon>Digenea</taxon>
        <taxon>Opisthorchiida</taxon>
        <taxon>Opisthorchiata</taxon>
        <taxon>Opisthorchiidae</taxon>
        <taxon>Clonorchis</taxon>
    </lineage>
</organism>
<protein>
    <submittedName>
        <fullName evidence="1">Uncharacterized protein</fullName>
    </submittedName>
</protein>
<accession>G7YH57</accession>
<dbReference type="AlphaFoldDB" id="G7YH57"/>
<evidence type="ECO:0000313" key="1">
    <source>
        <dbReference type="EMBL" id="GAA52290.1"/>
    </source>
</evidence>
<keyword evidence="2" id="KW-1185">Reference proteome</keyword>
<reference key="2">
    <citation type="submission" date="2011-10" db="EMBL/GenBank/DDBJ databases">
        <title>The genome and transcriptome sequence of Clonorchis sinensis provide insights into the carcinogenic liver fluke.</title>
        <authorList>
            <person name="Wang X."/>
            <person name="Huang Y."/>
            <person name="Chen W."/>
            <person name="Liu H."/>
            <person name="Guo L."/>
            <person name="Chen Y."/>
            <person name="Luo F."/>
            <person name="Zhou W."/>
            <person name="Sun J."/>
            <person name="Mao Q."/>
            <person name="Liang P."/>
            <person name="Zhou C."/>
            <person name="Tian Y."/>
            <person name="Men J."/>
            <person name="Lv X."/>
            <person name="Huang L."/>
            <person name="Zhou J."/>
            <person name="Hu Y."/>
            <person name="Li R."/>
            <person name="Zhang F."/>
            <person name="Lei H."/>
            <person name="Li X."/>
            <person name="Hu X."/>
            <person name="Liang C."/>
            <person name="Xu J."/>
            <person name="Wu Z."/>
            <person name="Yu X."/>
        </authorList>
    </citation>
    <scope>NUCLEOTIDE SEQUENCE</scope>
    <source>
        <strain>Henan</strain>
    </source>
</reference>
<sequence>MRPYVFMFQAWPLRPEGVRMLLVSDHCCHRSLGRIWWEYRINNAERRPRANVCFIVRQKSKFSHFIRIVTHPFSAKNSTFPVVFSRRSFRQFTVRNSGVSVTKRPYRGQVISSTRSQPQLNGTHIWSQVNLNFRACREALWTRNAAKLEYAKNAGKIRRSFHLNRSTGPRKPLVSEITRHQNGPLISRGAECLDRRVLYFEQQISWPPATFNSESWPSTERLICEFGTTLNLFLCESPFEAIQSQSKSTQGEHCFKHAQQVRKAASASPSDATNFAKTRKTHSITFHTVLFRVNLSVDYASFRGRRSDSNPYTSVSSPVTTRSKHFLSTGSHRSKLQFLGQNIINVSTTCAPNPSPSWLQTVPRRYLFSCEPQHTNGGNLRICLFVCSPSLAIGLRKFHNQSREIFGAPRQTVNPDRTISLRLVIKSLKTNCQARCSADELPIFRNTRLSSARVTRVYCQVRPKNDQSRPFANLKTYVPVHHVYAIPWHSAISFHLKMGITTFECVAFPHNMPASPGFSLSWCYRNVCVGCNISYYGILPLQSHQPSGVQSGDENVGADQSSRPQLEPSFLTVNGPASFPFYLSNTSTSIPTKHNSCPSNGLYRRLGTSTNRNPSKNRRIRTSSSFALNPCPETFLLILCHKIMIFNLSLNGSEKLDSHVLLGKHAEIPTSVQVIVVTPLHCENFSIESVRFRGEIVYQPQKTKSVVMIWLREWRPAVFDHRRLISFHSCRASTRHGIHPRKSDNQAIFDWKDLKLASTCSHRFVASDPSKSTTSEKRLKLVIGYDPAKQPVDNVAFSRYLHVKYRYADILSMSSPLYGIRHKAQRLCREKSQPLIFIVKTVRVFA</sequence>